<dbReference type="FunFam" id="3.30.70.330:FF:000029">
    <property type="entry name" value="U2 small nuclear ribonucleoprotein B"/>
    <property type="match status" value="1"/>
</dbReference>
<dbReference type="PANTHER" id="PTHR10501">
    <property type="entry name" value="U1 SMALL NUCLEAR RIBONUCLEOPROTEIN A/U2 SMALL NUCLEAR RIBONUCLEOPROTEIN B"/>
    <property type="match status" value="1"/>
</dbReference>
<dbReference type="AlphaFoldDB" id="V4MVK6"/>
<dbReference type="KEGG" id="eus:EUTSA_v10009693mg"/>
<dbReference type="OrthoDB" id="277802at2759"/>
<gene>
    <name evidence="4" type="ORF">EUTSA_v10009693mg</name>
</gene>
<evidence type="ECO:0000256" key="2">
    <source>
        <dbReference type="PROSITE-ProRule" id="PRU00176"/>
    </source>
</evidence>
<dbReference type="Pfam" id="PF00076">
    <property type="entry name" value="RRM_1"/>
    <property type="match status" value="1"/>
</dbReference>
<dbReference type="InterPro" id="IPR035979">
    <property type="entry name" value="RBD_domain_sf"/>
</dbReference>
<dbReference type="InterPro" id="IPR012677">
    <property type="entry name" value="Nucleotide-bd_a/b_plait_sf"/>
</dbReference>
<dbReference type="OMA" id="DYLPNCI"/>
<feature type="non-terminal residue" evidence="4">
    <location>
        <position position="1"/>
    </location>
</feature>
<dbReference type="Gramene" id="ESQ36216">
    <property type="protein sequence ID" value="ESQ36216"/>
    <property type="gene ID" value="EUTSA_v10009693mg"/>
</dbReference>
<evidence type="ECO:0000259" key="3">
    <source>
        <dbReference type="PROSITE" id="PS50102"/>
    </source>
</evidence>
<dbReference type="Proteomes" id="UP000030689">
    <property type="component" value="Unassembled WGS sequence"/>
</dbReference>
<feature type="domain" description="RRM" evidence="3">
    <location>
        <begin position="15"/>
        <end position="89"/>
    </location>
</feature>
<dbReference type="InterPro" id="IPR000504">
    <property type="entry name" value="RRM_dom"/>
</dbReference>
<dbReference type="EMBL" id="KI517683">
    <property type="protein sequence ID" value="ESQ36216.1"/>
    <property type="molecule type" value="Genomic_DNA"/>
</dbReference>
<dbReference type="SMART" id="SM00360">
    <property type="entry name" value="RRM"/>
    <property type="match status" value="1"/>
</dbReference>
<accession>V4MVK6</accession>
<keyword evidence="5" id="KW-1185">Reference proteome</keyword>
<dbReference type="PROSITE" id="PS50102">
    <property type="entry name" value="RRM"/>
    <property type="match status" value="1"/>
</dbReference>
<dbReference type="CDD" id="cd12247">
    <property type="entry name" value="RRM2_U1A_like"/>
    <property type="match status" value="1"/>
</dbReference>
<evidence type="ECO:0000313" key="5">
    <source>
        <dbReference type="Proteomes" id="UP000030689"/>
    </source>
</evidence>
<organism evidence="4 5">
    <name type="scientific">Eutrema salsugineum</name>
    <name type="common">Saltwater cress</name>
    <name type="synonym">Sisymbrium salsugineum</name>
    <dbReference type="NCBI Taxonomy" id="72664"/>
    <lineage>
        <taxon>Eukaryota</taxon>
        <taxon>Viridiplantae</taxon>
        <taxon>Streptophyta</taxon>
        <taxon>Embryophyta</taxon>
        <taxon>Tracheophyta</taxon>
        <taxon>Spermatophyta</taxon>
        <taxon>Magnoliopsida</taxon>
        <taxon>eudicotyledons</taxon>
        <taxon>Gunneridae</taxon>
        <taxon>Pentapetalae</taxon>
        <taxon>rosids</taxon>
        <taxon>malvids</taxon>
        <taxon>Brassicales</taxon>
        <taxon>Brassicaceae</taxon>
        <taxon>Eutremeae</taxon>
        <taxon>Eutrema</taxon>
    </lineage>
</organism>
<sequence length="89" mass="9947">PSFQPSGQDTMPSNNILFIHNLPVEMTSMMLQLIFEQCPGFKEIRMIQAKPGIAFVEHENDVQSSMAIQALQGLKITPQNPMVVSFAKK</sequence>
<evidence type="ECO:0000256" key="1">
    <source>
        <dbReference type="ARBA" id="ARBA00022884"/>
    </source>
</evidence>
<protein>
    <recommendedName>
        <fullName evidence="3">RRM domain-containing protein</fullName>
    </recommendedName>
</protein>
<dbReference type="STRING" id="72664.V4MVK6"/>
<dbReference type="GO" id="GO:0015030">
    <property type="term" value="C:Cajal body"/>
    <property type="evidence" value="ECO:0007669"/>
    <property type="project" value="EnsemblPlants"/>
</dbReference>
<name>V4MVK6_EUTSA</name>
<proteinExistence type="predicted"/>
<dbReference type="eggNOG" id="KOG4206">
    <property type="taxonomic scope" value="Eukaryota"/>
</dbReference>
<evidence type="ECO:0000313" key="4">
    <source>
        <dbReference type="EMBL" id="ESQ36216.1"/>
    </source>
</evidence>
<dbReference type="Gene3D" id="3.30.70.330">
    <property type="match status" value="1"/>
</dbReference>
<dbReference type="GO" id="GO:0003723">
    <property type="term" value="F:RNA binding"/>
    <property type="evidence" value="ECO:0007669"/>
    <property type="project" value="UniProtKB-UniRule"/>
</dbReference>
<dbReference type="SUPFAM" id="SSF54928">
    <property type="entry name" value="RNA-binding domain, RBD"/>
    <property type="match status" value="1"/>
</dbReference>
<reference evidence="4 5" key="1">
    <citation type="journal article" date="2013" name="Front. Plant Sci.">
        <title>The Reference Genome of the Halophytic Plant Eutrema salsugineum.</title>
        <authorList>
            <person name="Yang R."/>
            <person name="Jarvis D.E."/>
            <person name="Chen H."/>
            <person name="Beilstein M.A."/>
            <person name="Grimwood J."/>
            <person name="Jenkins J."/>
            <person name="Shu S."/>
            <person name="Prochnik S."/>
            <person name="Xin M."/>
            <person name="Ma C."/>
            <person name="Schmutz J."/>
            <person name="Wing R.A."/>
            <person name="Mitchell-Olds T."/>
            <person name="Schumaker K.S."/>
            <person name="Wang X."/>
        </authorList>
    </citation>
    <scope>NUCLEOTIDE SEQUENCE [LARGE SCALE GENOMIC DNA]</scope>
</reference>
<dbReference type="GO" id="GO:0005686">
    <property type="term" value="C:U2 snRNP"/>
    <property type="evidence" value="ECO:0007669"/>
    <property type="project" value="EnsemblPlants"/>
</dbReference>
<keyword evidence="1 2" id="KW-0694">RNA-binding</keyword>
<dbReference type="GO" id="GO:0009631">
    <property type="term" value="P:cold acclimation"/>
    <property type="evidence" value="ECO:0007669"/>
    <property type="project" value="EnsemblPlants"/>
</dbReference>